<evidence type="ECO:0000313" key="13">
    <source>
        <dbReference type="EMBL" id="TVY82348.1"/>
    </source>
</evidence>
<dbReference type="SUPFAM" id="SSF51735">
    <property type="entry name" value="NAD(P)-binding Rossmann-fold domains"/>
    <property type="match status" value="1"/>
</dbReference>
<evidence type="ECO:0000256" key="4">
    <source>
        <dbReference type="ARBA" id="ARBA00022857"/>
    </source>
</evidence>
<dbReference type="EMBL" id="QGMK01000331">
    <property type="protein sequence ID" value="TVY82348.1"/>
    <property type="molecule type" value="Genomic_DNA"/>
</dbReference>
<keyword evidence="14" id="KW-1185">Reference proteome</keyword>
<gene>
    <name evidence="13" type="primary">RED2_0</name>
    <name evidence="13" type="ORF">LSUE1_G002412</name>
</gene>
<dbReference type="GO" id="GO:0016020">
    <property type="term" value="C:membrane"/>
    <property type="evidence" value="ECO:0007669"/>
    <property type="project" value="UniProtKB-SubCell"/>
</dbReference>
<evidence type="ECO:0000256" key="7">
    <source>
        <dbReference type="ARBA" id="ARBA00023098"/>
    </source>
</evidence>
<dbReference type="PANTHER" id="PTHR24322">
    <property type="entry name" value="PKSB"/>
    <property type="match status" value="1"/>
</dbReference>
<evidence type="ECO:0000256" key="11">
    <source>
        <dbReference type="ARBA" id="ARBA00082544"/>
    </source>
</evidence>
<dbReference type="OrthoDB" id="10253736at2759"/>
<organism evidence="13 14">
    <name type="scientific">Lachnellula suecica</name>
    <dbReference type="NCBI Taxonomy" id="602035"/>
    <lineage>
        <taxon>Eukaryota</taxon>
        <taxon>Fungi</taxon>
        <taxon>Dikarya</taxon>
        <taxon>Ascomycota</taxon>
        <taxon>Pezizomycotina</taxon>
        <taxon>Leotiomycetes</taxon>
        <taxon>Helotiales</taxon>
        <taxon>Lachnaceae</taxon>
        <taxon>Lachnellula</taxon>
    </lineage>
</organism>
<dbReference type="Proteomes" id="UP000469558">
    <property type="component" value="Unassembled WGS sequence"/>
</dbReference>
<dbReference type="PRINTS" id="PR00081">
    <property type="entry name" value="GDHRDH"/>
</dbReference>
<dbReference type="CDD" id="cd05339">
    <property type="entry name" value="17beta-HSDXI-like_SDR_c"/>
    <property type="match status" value="1"/>
</dbReference>
<dbReference type="InterPro" id="IPR002347">
    <property type="entry name" value="SDR_fam"/>
</dbReference>
<dbReference type="AlphaFoldDB" id="A0A8T9C9K7"/>
<keyword evidence="4" id="KW-0521">NADP</keyword>
<dbReference type="PRINTS" id="PR00080">
    <property type="entry name" value="SDRFAMILY"/>
</dbReference>
<evidence type="ECO:0000256" key="1">
    <source>
        <dbReference type="ARBA" id="ARBA00004141"/>
    </source>
</evidence>
<evidence type="ECO:0000256" key="6">
    <source>
        <dbReference type="ARBA" id="ARBA00023002"/>
    </source>
</evidence>
<keyword evidence="3" id="KW-0812">Transmembrane</keyword>
<keyword evidence="8" id="KW-0472">Membrane</keyword>
<evidence type="ECO:0000256" key="2">
    <source>
        <dbReference type="ARBA" id="ARBA00006484"/>
    </source>
</evidence>
<comment type="function">
    <text evidence="9">Catalyzes the reduction of all-trans-retinal to all-trans-retinol in the presence of NADPH.</text>
</comment>
<dbReference type="FunFam" id="3.40.50.720:FF:000131">
    <property type="entry name" value="Short-chain dehydrogenase/reductase 3"/>
    <property type="match status" value="1"/>
</dbReference>
<evidence type="ECO:0000256" key="5">
    <source>
        <dbReference type="ARBA" id="ARBA00022989"/>
    </source>
</evidence>
<proteinExistence type="inferred from homology"/>
<dbReference type="Pfam" id="PF00106">
    <property type="entry name" value="adh_short"/>
    <property type="match status" value="1"/>
</dbReference>
<keyword evidence="7" id="KW-0443">Lipid metabolism</keyword>
<keyword evidence="6" id="KW-0560">Oxidoreductase</keyword>
<evidence type="ECO:0000256" key="12">
    <source>
        <dbReference type="RuleBase" id="RU000363"/>
    </source>
</evidence>
<dbReference type="Gene3D" id="3.40.50.720">
    <property type="entry name" value="NAD(P)-binding Rossmann-like Domain"/>
    <property type="match status" value="1"/>
</dbReference>
<evidence type="ECO:0000256" key="9">
    <source>
        <dbReference type="ARBA" id="ARBA00059620"/>
    </source>
</evidence>
<dbReference type="InterPro" id="IPR036291">
    <property type="entry name" value="NAD(P)-bd_dom_sf"/>
</dbReference>
<keyword evidence="5" id="KW-1133">Transmembrane helix</keyword>
<accession>A0A8T9C9K7</accession>
<comment type="subcellular location">
    <subcellularLocation>
        <location evidence="1">Membrane</location>
        <topology evidence="1">Multi-pass membrane protein</topology>
    </subcellularLocation>
</comment>
<dbReference type="PANTHER" id="PTHR24322:SF736">
    <property type="entry name" value="RETINOL DEHYDROGENASE 10"/>
    <property type="match status" value="1"/>
</dbReference>
<name>A0A8T9C9K7_9HELO</name>
<sequence length="350" mass="38177">MPTAKVSAFHVLSAPIRLSLFEPKVTGPLLFALLYYPEKVLSLLPDQLHQYVTSKTLIRTLKFALAWGVVRALNSKLSDMAANNFKGKANFVKSQEIVLISGGASGIGALMAKDFAAKGVKVIALDLNPPKEPFPSNIYFYQADVTSSAQIAKAAAEIRKDHGEPTVLINNAGVGFARTILTEPEEMIRKTFEVNIIAHFLMVKEFLPAMVKKDHGHVVTIASMSSFVAPAQIVDYGATKVAAVCFHEGLASELKNRYNAPNVKTTIVHPGWIRTPLIEALTTHPDFHDEVLEPPEVTNAIINQVLSGKSAQLILPKKLTPLAGLRGWPMWMQLVVRNGQGKTLQVVEGL</sequence>
<reference evidence="13 14" key="1">
    <citation type="submission" date="2018-05" db="EMBL/GenBank/DDBJ databases">
        <title>Genome sequencing and assembly of the regulated plant pathogen Lachnellula willkommii and related sister species for the development of diagnostic species identification markers.</title>
        <authorList>
            <person name="Giroux E."/>
            <person name="Bilodeau G."/>
        </authorList>
    </citation>
    <scope>NUCLEOTIDE SEQUENCE [LARGE SCALE GENOMIC DNA]</scope>
    <source>
        <strain evidence="13 14">CBS 268.59</strain>
    </source>
</reference>
<evidence type="ECO:0000256" key="8">
    <source>
        <dbReference type="ARBA" id="ARBA00023136"/>
    </source>
</evidence>
<evidence type="ECO:0000256" key="10">
    <source>
        <dbReference type="ARBA" id="ARBA00068717"/>
    </source>
</evidence>
<protein>
    <recommendedName>
        <fullName evidence="10">Short-chain dehydrogenase/reductase 3</fullName>
    </recommendedName>
    <alternativeName>
        <fullName evidence="11">Retinal short-chain dehydrogenase/reductase 1</fullName>
    </alternativeName>
</protein>
<comment type="caution">
    <text evidence="13">The sequence shown here is derived from an EMBL/GenBank/DDBJ whole genome shotgun (WGS) entry which is preliminary data.</text>
</comment>
<dbReference type="GO" id="GO:0052650">
    <property type="term" value="F:all-trans-retinol dehydrogenase (NADP+) activity"/>
    <property type="evidence" value="ECO:0007669"/>
    <property type="project" value="UniProtKB-ARBA"/>
</dbReference>
<evidence type="ECO:0000313" key="14">
    <source>
        <dbReference type="Proteomes" id="UP000469558"/>
    </source>
</evidence>
<dbReference type="InterPro" id="IPR020904">
    <property type="entry name" value="Sc_DH/Rdtase_CS"/>
</dbReference>
<comment type="similarity">
    <text evidence="2 12">Belongs to the short-chain dehydrogenases/reductases (SDR) family.</text>
</comment>
<evidence type="ECO:0000256" key="3">
    <source>
        <dbReference type="ARBA" id="ARBA00022692"/>
    </source>
</evidence>
<dbReference type="PROSITE" id="PS00061">
    <property type="entry name" value="ADH_SHORT"/>
    <property type="match status" value="1"/>
</dbReference>